<dbReference type="GO" id="GO:0005737">
    <property type="term" value="C:cytoplasm"/>
    <property type="evidence" value="ECO:0007669"/>
    <property type="project" value="UniProtKB-SubCell"/>
</dbReference>
<keyword evidence="1 3" id="KW-0596">Phosphopantetheine</keyword>
<dbReference type="InterPro" id="IPR003231">
    <property type="entry name" value="ACP"/>
</dbReference>
<keyword evidence="3" id="KW-0963">Cytoplasm</keyword>
<dbReference type="InterPro" id="IPR036736">
    <property type="entry name" value="ACP-like_sf"/>
</dbReference>
<comment type="function">
    <text evidence="3">Carrier of the growing fatty acid chain in fatty acid biosynthesis.</text>
</comment>
<comment type="subcellular location">
    <subcellularLocation>
        <location evidence="3">Cytoplasm</location>
    </subcellularLocation>
</comment>
<keyword evidence="6" id="KW-1185">Reference proteome</keyword>
<protein>
    <recommendedName>
        <fullName evidence="3">Acyl carrier protein</fullName>
        <shortName evidence="3">ACP</shortName>
    </recommendedName>
</protein>
<comment type="pathway">
    <text evidence="3">Lipid metabolism; fatty acid biosynthesis.</text>
</comment>
<dbReference type="Proteomes" id="UP000196342">
    <property type="component" value="Unassembled WGS sequence"/>
</dbReference>
<gene>
    <name evidence="3" type="primary">acpP</name>
    <name evidence="5" type="ORF">CBW21_14795</name>
</gene>
<evidence type="ECO:0000256" key="2">
    <source>
        <dbReference type="ARBA" id="ARBA00022553"/>
    </source>
</evidence>
<evidence type="ECO:0000256" key="1">
    <source>
        <dbReference type="ARBA" id="ARBA00022450"/>
    </source>
</evidence>
<dbReference type="SUPFAM" id="SSF47336">
    <property type="entry name" value="ACP-like"/>
    <property type="match status" value="1"/>
</dbReference>
<dbReference type="Gene3D" id="1.10.1200.10">
    <property type="entry name" value="ACP-like"/>
    <property type="match status" value="1"/>
</dbReference>
<evidence type="ECO:0000313" key="5">
    <source>
        <dbReference type="EMBL" id="OVE47231.1"/>
    </source>
</evidence>
<dbReference type="NCBIfam" id="NF006031">
    <property type="entry name" value="PRK08172.1"/>
    <property type="match status" value="1"/>
</dbReference>
<dbReference type="InterPro" id="IPR009081">
    <property type="entry name" value="PP-bd_ACP"/>
</dbReference>
<sequence length="97" mass="10440">MACMSIPAAPEAVAVHRDIETMVREVMAYSLSADAGRLQPQARLVDDLYADSLELLDMLMALNDAFGIELGVDDIAGIRTVADVCAAVRRRLEAGMC</sequence>
<reference evidence="5 6" key="1">
    <citation type="submission" date="2017-05" db="EMBL/GenBank/DDBJ databases">
        <title>Chromobacterium violaceum GHPS1 isolated from Hydrocarbon polluted soil in French Guiana display an awesome secondary metabolite arsenal and a battery of drug and heavy-metal-resistance and detoxification of xenobiotics proteins.</title>
        <authorList>
            <person name="Belbahri L."/>
        </authorList>
    </citation>
    <scope>NUCLEOTIDE SEQUENCE [LARGE SCALE GENOMIC DNA]</scope>
    <source>
        <strain evidence="5 6">GHPS1</strain>
    </source>
</reference>
<name>A0A202B792_CHRVL</name>
<evidence type="ECO:0000256" key="3">
    <source>
        <dbReference type="HAMAP-Rule" id="MF_01217"/>
    </source>
</evidence>
<dbReference type="UniPathway" id="UPA00094"/>
<dbReference type="AlphaFoldDB" id="A0A202B792"/>
<keyword evidence="2 3" id="KW-0597">Phosphoprotein</keyword>
<keyword evidence="3" id="KW-0275">Fatty acid biosynthesis</keyword>
<dbReference type="Pfam" id="PF00550">
    <property type="entry name" value="PP-binding"/>
    <property type="match status" value="1"/>
</dbReference>
<dbReference type="HAMAP" id="MF_01217">
    <property type="entry name" value="Acyl_carrier"/>
    <property type="match status" value="1"/>
</dbReference>
<feature type="modified residue" description="O-(pantetheine 4'-phosphoryl)serine" evidence="3">
    <location>
        <position position="52"/>
    </location>
</feature>
<dbReference type="GO" id="GO:0000036">
    <property type="term" value="F:acyl carrier activity"/>
    <property type="evidence" value="ECO:0007669"/>
    <property type="project" value="UniProtKB-UniRule"/>
</dbReference>
<dbReference type="EMBL" id="NHOO01000012">
    <property type="protein sequence ID" value="OVE47231.1"/>
    <property type="molecule type" value="Genomic_DNA"/>
</dbReference>
<keyword evidence="3" id="KW-0443">Lipid metabolism</keyword>
<comment type="PTM">
    <text evidence="3">4'-phosphopantetheine is transferred from CoA to a specific serine of apo-ACP by AcpS. This modification is essential for activity because fatty acids are bound in thioester linkage to the sulfhydryl of the prosthetic group.</text>
</comment>
<comment type="caution">
    <text evidence="5">The sequence shown here is derived from an EMBL/GenBank/DDBJ whole genome shotgun (WGS) entry which is preliminary data.</text>
</comment>
<feature type="domain" description="Carrier" evidence="4">
    <location>
        <begin position="17"/>
        <end position="92"/>
    </location>
</feature>
<keyword evidence="3" id="KW-0444">Lipid biosynthesis</keyword>
<dbReference type="PROSITE" id="PS50075">
    <property type="entry name" value="CARRIER"/>
    <property type="match status" value="1"/>
</dbReference>
<accession>A0A202B792</accession>
<comment type="similarity">
    <text evidence="3">Belongs to the acyl carrier protein (ACP) family.</text>
</comment>
<organism evidence="5 6">
    <name type="scientific">Chromobacterium violaceum</name>
    <dbReference type="NCBI Taxonomy" id="536"/>
    <lineage>
        <taxon>Bacteria</taxon>
        <taxon>Pseudomonadati</taxon>
        <taxon>Pseudomonadota</taxon>
        <taxon>Betaproteobacteria</taxon>
        <taxon>Neisseriales</taxon>
        <taxon>Chromobacteriaceae</taxon>
        <taxon>Chromobacterium</taxon>
    </lineage>
</organism>
<evidence type="ECO:0000259" key="4">
    <source>
        <dbReference type="PROSITE" id="PS50075"/>
    </source>
</evidence>
<evidence type="ECO:0000313" key="6">
    <source>
        <dbReference type="Proteomes" id="UP000196342"/>
    </source>
</evidence>
<proteinExistence type="inferred from homology"/>
<keyword evidence="3" id="KW-0276">Fatty acid metabolism</keyword>